<evidence type="ECO:0000256" key="1">
    <source>
        <dbReference type="ARBA" id="ARBA00023002"/>
    </source>
</evidence>
<dbReference type="Gene3D" id="3.90.180.10">
    <property type="entry name" value="Medium-chain alcohol dehydrogenases, catalytic domain"/>
    <property type="match status" value="1"/>
</dbReference>
<protein>
    <submittedName>
        <fullName evidence="4">NADP-dependent oxidoreductase</fullName>
    </submittedName>
</protein>
<reference evidence="4 5" key="1">
    <citation type="submission" date="2019-03" db="EMBL/GenBank/DDBJ databases">
        <title>Genomics of glacier-inhabiting Cryobacterium strains.</title>
        <authorList>
            <person name="Liu Q."/>
            <person name="Xin Y.-H."/>
        </authorList>
    </citation>
    <scope>NUCLEOTIDE SEQUENCE [LARGE SCALE GENOMIC DNA]</scope>
    <source>
        <strain evidence="4 5">RHLT2-21</strain>
    </source>
</reference>
<evidence type="ECO:0000313" key="4">
    <source>
        <dbReference type="EMBL" id="TFC07686.1"/>
    </source>
</evidence>
<accession>A0A4R8WE33</accession>
<dbReference type="SUPFAM" id="SSF51735">
    <property type="entry name" value="NAD(P)-binding Rossmann-fold domains"/>
    <property type="match status" value="1"/>
</dbReference>
<feature type="region of interest" description="Disordered" evidence="2">
    <location>
        <begin position="328"/>
        <end position="351"/>
    </location>
</feature>
<dbReference type="Pfam" id="PF13602">
    <property type="entry name" value="ADH_zinc_N_2"/>
    <property type="match status" value="1"/>
</dbReference>
<gene>
    <name evidence="4" type="ORF">E3O32_01030</name>
</gene>
<dbReference type="PANTHER" id="PTHR11695:SF294">
    <property type="entry name" value="RETICULON-4-INTERACTING PROTEIN 1, MITOCHONDRIAL"/>
    <property type="match status" value="1"/>
</dbReference>
<dbReference type="InterPro" id="IPR011032">
    <property type="entry name" value="GroES-like_sf"/>
</dbReference>
<dbReference type="PROSITE" id="PS01162">
    <property type="entry name" value="QOR_ZETA_CRYSTAL"/>
    <property type="match status" value="1"/>
</dbReference>
<dbReference type="Proteomes" id="UP000297643">
    <property type="component" value="Unassembled WGS sequence"/>
</dbReference>
<feature type="domain" description="Enoyl reductase (ER)" evidence="3">
    <location>
        <begin position="14"/>
        <end position="317"/>
    </location>
</feature>
<name>A0A4R8WE33_9MICO</name>
<dbReference type="InterPro" id="IPR020843">
    <property type="entry name" value="ER"/>
</dbReference>
<keyword evidence="1" id="KW-0560">Oxidoreductase</keyword>
<dbReference type="Gene3D" id="3.40.50.720">
    <property type="entry name" value="NAD(P)-binding Rossmann-like Domain"/>
    <property type="match status" value="1"/>
</dbReference>
<dbReference type="PANTHER" id="PTHR11695">
    <property type="entry name" value="ALCOHOL DEHYDROGENASE RELATED"/>
    <property type="match status" value="1"/>
</dbReference>
<dbReference type="InterPro" id="IPR002364">
    <property type="entry name" value="Quin_OxRdtase/zeta-crystal_CS"/>
</dbReference>
<dbReference type="SMART" id="SM00829">
    <property type="entry name" value="PKS_ER"/>
    <property type="match status" value="1"/>
</dbReference>
<evidence type="ECO:0000259" key="3">
    <source>
        <dbReference type="SMART" id="SM00829"/>
    </source>
</evidence>
<dbReference type="InterPro" id="IPR050700">
    <property type="entry name" value="YIM1/Zinc_Alcohol_DH_Fams"/>
</dbReference>
<dbReference type="InterPro" id="IPR036291">
    <property type="entry name" value="NAD(P)-bd_dom_sf"/>
</dbReference>
<dbReference type="Pfam" id="PF08240">
    <property type="entry name" value="ADH_N"/>
    <property type="match status" value="1"/>
</dbReference>
<keyword evidence="5" id="KW-1185">Reference proteome</keyword>
<sequence length="351" mass="36297">MPLSMRALVIDRPGAADELHLADVPAPIAVLDELIVRVVAAGVNPIDAKTRAGKGVSAAISAYPAVLGNDFSGVVVSAPYEAFPLQPGDEVYGMARVPRTSGSYAEYLPVSSLSVTRKPKRLSHIEAAAVPVAALTAWGMVVELAEAAPGQRMLIHAGSGGVGHFAVQFAKAFGAHVIATGSPRNLDFLRQLGADEVIDYTETRFDEVLSELDSVIDLIGNVHDNTGTRSLTVLREGGILVNAPTGSWPTMAADAAAAGIRATGYKVPADARTLDWISGLIEDGTVRVHVDRVFELADGAAAHRLIEQGHTRGKIVLRISDVPLTTAGGAVTGSEPGAANGQGSAAAGPRA</sequence>
<evidence type="ECO:0000256" key="2">
    <source>
        <dbReference type="SAM" id="MobiDB-lite"/>
    </source>
</evidence>
<dbReference type="CDD" id="cd05289">
    <property type="entry name" value="MDR_like_2"/>
    <property type="match status" value="1"/>
</dbReference>
<comment type="caution">
    <text evidence="4">The sequence shown here is derived from an EMBL/GenBank/DDBJ whole genome shotgun (WGS) entry which is preliminary data.</text>
</comment>
<dbReference type="GO" id="GO:0008270">
    <property type="term" value="F:zinc ion binding"/>
    <property type="evidence" value="ECO:0007669"/>
    <property type="project" value="InterPro"/>
</dbReference>
<dbReference type="SUPFAM" id="SSF50129">
    <property type="entry name" value="GroES-like"/>
    <property type="match status" value="1"/>
</dbReference>
<dbReference type="GO" id="GO:0016491">
    <property type="term" value="F:oxidoreductase activity"/>
    <property type="evidence" value="ECO:0007669"/>
    <property type="project" value="UniProtKB-KW"/>
</dbReference>
<dbReference type="InterPro" id="IPR013154">
    <property type="entry name" value="ADH-like_N"/>
</dbReference>
<dbReference type="EMBL" id="SOFM01000005">
    <property type="protein sequence ID" value="TFC07686.1"/>
    <property type="molecule type" value="Genomic_DNA"/>
</dbReference>
<evidence type="ECO:0000313" key="5">
    <source>
        <dbReference type="Proteomes" id="UP000297643"/>
    </source>
</evidence>
<dbReference type="AlphaFoldDB" id="A0A4R8WE33"/>
<organism evidence="4 5">
    <name type="scientific">Cryobacterium mannosilyticum</name>
    <dbReference type="NCBI Taxonomy" id="1259190"/>
    <lineage>
        <taxon>Bacteria</taxon>
        <taxon>Bacillati</taxon>
        <taxon>Actinomycetota</taxon>
        <taxon>Actinomycetes</taxon>
        <taxon>Micrococcales</taxon>
        <taxon>Microbacteriaceae</taxon>
        <taxon>Cryobacterium</taxon>
    </lineage>
</organism>
<proteinExistence type="predicted"/>
<feature type="compositionally biased region" description="Low complexity" evidence="2">
    <location>
        <begin position="337"/>
        <end position="351"/>
    </location>
</feature>